<dbReference type="OrthoDB" id="1723207at2759"/>
<dbReference type="PANTHER" id="PTHR36322">
    <property type="entry name" value="TRANSMEMBRANE PROTEIN"/>
    <property type="match status" value="1"/>
</dbReference>
<keyword evidence="3" id="KW-1185">Reference proteome</keyword>
<reference evidence="4" key="2">
    <citation type="submission" date="2025-08" db="UniProtKB">
        <authorList>
            <consortium name="RefSeq"/>
        </authorList>
    </citation>
    <scope>IDENTIFICATION</scope>
    <source>
        <tissue evidence="4">Leaf</tissue>
    </source>
</reference>
<evidence type="ECO:0000313" key="4">
    <source>
        <dbReference type="RefSeq" id="XP_014500617.2"/>
    </source>
</evidence>
<feature type="compositionally biased region" description="Polar residues" evidence="1">
    <location>
        <begin position="198"/>
        <end position="208"/>
    </location>
</feature>
<proteinExistence type="predicted"/>
<keyword evidence="2" id="KW-0472">Membrane</keyword>
<evidence type="ECO:0000256" key="2">
    <source>
        <dbReference type="SAM" id="Phobius"/>
    </source>
</evidence>
<dbReference type="Proteomes" id="UP000087766">
    <property type="component" value="Chromosome 5"/>
</dbReference>
<dbReference type="GeneID" id="106761572"/>
<protein>
    <submittedName>
        <fullName evidence="4">Uncharacterized protein LOC106761572</fullName>
    </submittedName>
</protein>
<name>A0A1S3U3M0_VIGRR</name>
<feature type="region of interest" description="Disordered" evidence="1">
    <location>
        <begin position="178"/>
        <end position="208"/>
    </location>
</feature>
<reference evidence="3" key="1">
    <citation type="journal article" date="2014" name="Nat. Commun.">
        <title>Genome sequence of mungbean and insights into evolution within Vigna species.</title>
        <authorList>
            <person name="Kang Y.J."/>
            <person name="Kim S.K."/>
            <person name="Kim M.Y."/>
            <person name="Lestari P."/>
            <person name="Kim K.H."/>
            <person name="Ha B.K."/>
            <person name="Jun T.H."/>
            <person name="Hwang W.J."/>
            <person name="Lee T."/>
            <person name="Lee J."/>
            <person name="Shim S."/>
            <person name="Yoon M.Y."/>
            <person name="Jang Y.E."/>
            <person name="Han K.S."/>
            <person name="Taeprayoon P."/>
            <person name="Yoon N."/>
            <person name="Somta P."/>
            <person name="Tanya P."/>
            <person name="Kim K.S."/>
            <person name="Gwag J.G."/>
            <person name="Moon J.K."/>
            <person name="Lee Y.H."/>
            <person name="Park B.S."/>
            <person name="Bombarely A."/>
            <person name="Doyle J.J."/>
            <person name="Jackson S.A."/>
            <person name="Schafleitner R."/>
            <person name="Srinives P."/>
            <person name="Varshney R.K."/>
            <person name="Lee S.H."/>
        </authorList>
    </citation>
    <scope>NUCLEOTIDE SEQUENCE [LARGE SCALE GENOMIC DNA]</scope>
    <source>
        <strain evidence="3">cv. VC1973A</strain>
    </source>
</reference>
<evidence type="ECO:0000313" key="3">
    <source>
        <dbReference type="Proteomes" id="UP000087766"/>
    </source>
</evidence>
<gene>
    <name evidence="4" type="primary">LOC106761572</name>
</gene>
<sequence length="208" mass="23842">MTRSIRVNITCSPLHIFSSHHHHHRHLMHNPCGGTSHPPPPPPHIPTKNDVVYLPLLQPYRRAHDPAPTPHMLTNAAVAVSSWLRRRRIRYFFLFLCSPLLLLLLCAALPFLCAAELCLRLRLWGKLLRRDSAAADRLRRCEEGFCEEQQREKGLLHRYLEDQLFLVGSMYECGDDDDNDGNDEVEGSRSVEDVERIGSSTARNPLLR</sequence>
<dbReference type="AlphaFoldDB" id="A0A1S3U3M0"/>
<feature type="transmembrane region" description="Helical" evidence="2">
    <location>
        <begin position="91"/>
        <end position="112"/>
    </location>
</feature>
<dbReference type="KEGG" id="vra:106761572"/>
<keyword evidence="2" id="KW-0812">Transmembrane</keyword>
<organism evidence="3 4">
    <name type="scientific">Vigna radiata var. radiata</name>
    <name type="common">Mung bean</name>
    <name type="synonym">Phaseolus aureus</name>
    <dbReference type="NCBI Taxonomy" id="3916"/>
    <lineage>
        <taxon>Eukaryota</taxon>
        <taxon>Viridiplantae</taxon>
        <taxon>Streptophyta</taxon>
        <taxon>Embryophyta</taxon>
        <taxon>Tracheophyta</taxon>
        <taxon>Spermatophyta</taxon>
        <taxon>Magnoliopsida</taxon>
        <taxon>eudicotyledons</taxon>
        <taxon>Gunneridae</taxon>
        <taxon>Pentapetalae</taxon>
        <taxon>rosids</taxon>
        <taxon>fabids</taxon>
        <taxon>Fabales</taxon>
        <taxon>Fabaceae</taxon>
        <taxon>Papilionoideae</taxon>
        <taxon>50 kb inversion clade</taxon>
        <taxon>NPAAA clade</taxon>
        <taxon>indigoferoid/millettioid clade</taxon>
        <taxon>Phaseoleae</taxon>
        <taxon>Vigna</taxon>
    </lineage>
</organism>
<dbReference type="RefSeq" id="XP_014500617.2">
    <property type="nucleotide sequence ID" value="XM_014645131.2"/>
</dbReference>
<evidence type="ECO:0000256" key="1">
    <source>
        <dbReference type="SAM" id="MobiDB-lite"/>
    </source>
</evidence>
<dbReference type="PANTHER" id="PTHR36322:SF3">
    <property type="entry name" value="TRANSMEMBRANE PROTEIN"/>
    <property type="match status" value="1"/>
</dbReference>
<feature type="compositionally biased region" description="Basic and acidic residues" evidence="1">
    <location>
        <begin position="186"/>
        <end position="196"/>
    </location>
</feature>
<accession>A0A1S3U3M0</accession>
<keyword evidence="2" id="KW-1133">Transmembrane helix</keyword>